<sequence length="98" mass="11384">MSQTDRQRARQNMREKKSLKHLRRAQRLDQLGARLAQLVQLRERTVGQLDLRIAEAIAEMSNEHRATVADIVKHAGGSLDRREVTRLKSRSTRCRQNI</sequence>
<protein>
    <submittedName>
        <fullName evidence="2">Uncharacterized protein</fullName>
    </submittedName>
</protein>
<gene>
    <name evidence="2" type="ORF">BJ989_001590</name>
</gene>
<accession>A0A7Y9UMC6</accession>
<name>A0A7Y9UMC6_9ACTN</name>
<feature type="region of interest" description="Disordered" evidence="1">
    <location>
        <begin position="1"/>
        <end position="24"/>
    </location>
</feature>
<dbReference type="AlphaFoldDB" id="A0A7Y9UMC6"/>
<evidence type="ECO:0000256" key="1">
    <source>
        <dbReference type="SAM" id="MobiDB-lite"/>
    </source>
</evidence>
<feature type="compositionally biased region" description="Basic and acidic residues" evidence="1">
    <location>
        <begin position="1"/>
        <end position="16"/>
    </location>
</feature>
<organism evidence="2 3">
    <name type="scientific">Nocardioides perillae</name>
    <dbReference type="NCBI Taxonomy" id="1119534"/>
    <lineage>
        <taxon>Bacteria</taxon>
        <taxon>Bacillati</taxon>
        <taxon>Actinomycetota</taxon>
        <taxon>Actinomycetes</taxon>
        <taxon>Propionibacteriales</taxon>
        <taxon>Nocardioidaceae</taxon>
        <taxon>Nocardioides</taxon>
    </lineage>
</organism>
<proteinExistence type="predicted"/>
<dbReference type="Proteomes" id="UP000544110">
    <property type="component" value="Unassembled WGS sequence"/>
</dbReference>
<dbReference type="EMBL" id="JACCAC010000001">
    <property type="protein sequence ID" value="NYG55286.1"/>
    <property type="molecule type" value="Genomic_DNA"/>
</dbReference>
<comment type="caution">
    <text evidence="2">The sequence shown here is derived from an EMBL/GenBank/DDBJ whole genome shotgun (WGS) entry which is preliminary data.</text>
</comment>
<evidence type="ECO:0000313" key="3">
    <source>
        <dbReference type="Proteomes" id="UP000544110"/>
    </source>
</evidence>
<reference evidence="2 3" key="1">
    <citation type="submission" date="2020-07" db="EMBL/GenBank/DDBJ databases">
        <title>Sequencing the genomes of 1000 actinobacteria strains.</title>
        <authorList>
            <person name="Klenk H.-P."/>
        </authorList>
    </citation>
    <scope>NUCLEOTIDE SEQUENCE [LARGE SCALE GENOMIC DNA]</scope>
    <source>
        <strain evidence="2 3">DSM 24552</strain>
    </source>
</reference>
<dbReference type="RefSeq" id="WP_179517761.1">
    <property type="nucleotide sequence ID" value="NZ_JACCAC010000001.1"/>
</dbReference>
<keyword evidence="3" id="KW-1185">Reference proteome</keyword>
<evidence type="ECO:0000313" key="2">
    <source>
        <dbReference type="EMBL" id="NYG55286.1"/>
    </source>
</evidence>